<dbReference type="InterPro" id="IPR015378">
    <property type="entry name" value="Transposase-like_Mu_C"/>
</dbReference>
<feature type="domain" description="HTH Mu-type" evidence="2">
    <location>
        <begin position="1"/>
        <end position="68"/>
    </location>
</feature>
<sequence length="738" mass="81688">MTWLSARELVGLPGFQMTGRATLDKLKRLGIPNRPRAGREGGGGLEYDTSALPAETRAAIAARTVAKAACTALAQVDTAPVVSFAPPEKPLPAPLAPMPEPSRRPPSLTDKATADARMLLVNMVLDLEPLHGIKRACNLVALQLASGQASADLQATARKANQRARADQVSARTLERYLGIYRAEGWWGLLPAPTPEPALQDVEQDVAAVLGLYHSRDARFRKLTGAAKEVTRQLGRDFDTWKALYARARRALDKFGKSHEANTALIKARFAPGAQRDAQLPFKFRDTMVLKANDVALIDGHTFKAKVRHPDHGAPFAPELTVTLDAKTRMVTGWSVNLSENVRAVGDALRHAVGQWGVPAILYGDNGAGETAKQMDCPIDGFCARLGIDHRTGIAGKPQGHGGIERLWQTVGINCARNFATYQGKDVDGGTFRKVAAELQKEQRAVRRAQQTGEVVVLSNKVPTWQQFIDAVEKAVHEYNHEHRHRKLSKRADGKHMTPAEAWAADYKVEEQVLLTQLELRMMFMPAVLRTAKRGQVTFFNQTYAAPELMRRDVDGHEVSVRYDIHDPSFVLVYTLSGEYVCEAKFEASRRDFFPTPVIDMAREKRVKAAVKRREQQIDLALRELQPTVQPAQFSLPEPDAPFLVVQPNVEALSPSPLPSSSTDEVAQAASGRPFFDAPSDRYEWLMAHRSEWTEQDTAWLHQYVRSEDYEGLADFYVSRGLGWESDAGMEPGFKSAL</sequence>
<evidence type="ECO:0000313" key="4">
    <source>
        <dbReference type="Proteomes" id="UP001595693"/>
    </source>
</evidence>
<dbReference type="Proteomes" id="UP001595693">
    <property type="component" value="Unassembled WGS sequence"/>
</dbReference>
<dbReference type="InterPro" id="IPR009004">
    <property type="entry name" value="Transposase_Mu_C"/>
</dbReference>
<dbReference type="SUPFAM" id="SSF46955">
    <property type="entry name" value="Putative DNA-binding domain"/>
    <property type="match status" value="1"/>
</dbReference>
<dbReference type="Gene3D" id="3.30.420.10">
    <property type="entry name" value="Ribonuclease H-like superfamily/Ribonuclease H"/>
    <property type="match status" value="1"/>
</dbReference>
<dbReference type="EMBL" id="JBHSAJ010000048">
    <property type="protein sequence ID" value="MFC3936013.1"/>
    <property type="molecule type" value="Genomic_DNA"/>
</dbReference>
<protein>
    <submittedName>
        <fullName evidence="3">Mu transposase C-terminal domain-containing protein</fullName>
    </submittedName>
</protein>
<accession>A0ABV8DCK0</accession>
<dbReference type="InterPro" id="IPR003314">
    <property type="entry name" value="Mu-type_HTH"/>
</dbReference>
<dbReference type="InterPro" id="IPR009061">
    <property type="entry name" value="DNA-bd_dom_put_sf"/>
</dbReference>
<evidence type="ECO:0000259" key="2">
    <source>
        <dbReference type="PROSITE" id="PS51702"/>
    </source>
</evidence>
<name>A0ABV8DCK0_9BURK</name>
<dbReference type="Pfam" id="PF02316">
    <property type="entry name" value="HTH_Tnp_Mu_1"/>
    <property type="match status" value="1"/>
</dbReference>
<dbReference type="InterPro" id="IPR036397">
    <property type="entry name" value="RNaseH_sf"/>
</dbReference>
<dbReference type="SUPFAM" id="SSF53098">
    <property type="entry name" value="Ribonuclease H-like"/>
    <property type="match status" value="1"/>
</dbReference>
<dbReference type="InterPro" id="IPR012337">
    <property type="entry name" value="RNaseH-like_sf"/>
</dbReference>
<evidence type="ECO:0000313" key="3">
    <source>
        <dbReference type="EMBL" id="MFC3936013.1"/>
    </source>
</evidence>
<feature type="domain" description="Integrase catalytic" evidence="1">
    <location>
        <begin position="277"/>
        <end position="507"/>
    </location>
</feature>
<dbReference type="PROSITE" id="PS51702">
    <property type="entry name" value="HTH_MU"/>
    <property type="match status" value="1"/>
</dbReference>
<dbReference type="PROSITE" id="PS50994">
    <property type="entry name" value="INTEGRASE"/>
    <property type="match status" value="1"/>
</dbReference>
<organism evidence="3 4">
    <name type="scientific">Acidovorax facilis</name>
    <dbReference type="NCBI Taxonomy" id="12917"/>
    <lineage>
        <taxon>Bacteria</taxon>
        <taxon>Pseudomonadati</taxon>
        <taxon>Pseudomonadota</taxon>
        <taxon>Betaproteobacteria</taxon>
        <taxon>Burkholderiales</taxon>
        <taxon>Comamonadaceae</taxon>
        <taxon>Acidovorax</taxon>
    </lineage>
</organism>
<proteinExistence type="predicted"/>
<keyword evidence="4" id="KW-1185">Reference proteome</keyword>
<dbReference type="Gene3D" id="2.30.30.130">
    <property type="entry name" value="Transposase, Mu, C-terminal"/>
    <property type="match status" value="1"/>
</dbReference>
<evidence type="ECO:0000259" key="1">
    <source>
        <dbReference type="PROSITE" id="PS50994"/>
    </source>
</evidence>
<dbReference type="InterPro" id="IPR036388">
    <property type="entry name" value="WH-like_DNA-bd_sf"/>
</dbReference>
<dbReference type="Pfam" id="PF09299">
    <property type="entry name" value="Mu-transpos_C"/>
    <property type="match status" value="1"/>
</dbReference>
<reference evidence="4" key="1">
    <citation type="journal article" date="2019" name="Int. J. Syst. Evol. Microbiol.">
        <title>The Global Catalogue of Microorganisms (GCM) 10K type strain sequencing project: providing services to taxonomists for standard genome sequencing and annotation.</title>
        <authorList>
            <consortium name="The Broad Institute Genomics Platform"/>
            <consortium name="The Broad Institute Genome Sequencing Center for Infectious Disease"/>
            <person name="Wu L."/>
            <person name="Ma J."/>
        </authorList>
    </citation>
    <scope>NUCLEOTIDE SEQUENCE [LARGE SCALE GENOMIC DNA]</scope>
    <source>
        <strain evidence="4">CCUG 2113</strain>
    </source>
</reference>
<dbReference type="RefSeq" id="WP_377807748.1">
    <property type="nucleotide sequence ID" value="NZ_JBHSAJ010000048.1"/>
</dbReference>
<dbReference type="SUPFAM" id="SSF50610">
    <property type="entry name" value="mu transposase, C-terminal domain"/>
    <property type="match status" value="1"/>
</dbReference>
<comment type="caution">
    <text evidence="3">The sequence shown here is derived from an EMBL/GenBank/DDBJ whole genome shotgun (WGS) entry which is preliminary data.</text>
</comment>
<dbReference type="Gene3D" id="1.10.10.10">
    <property type="entry name" value="Winged helix-like DNA-binding domain superfamily/Winged helix DNA-binding domain"/>
    <property type="match status" value="1"/>
</dbReference>
<gene>
    <name evidence="3" type="ORF">ACFOW3_15485</name>
</gene>
<dbReference type="InterPro" id="IPR001584">
    <property type="entry name" value="Integrase_cat-core"/>
</dbReference>